<dbReference type="SUPFAM" id="SSF56925">
    <property type="entry name" value="OMPA-like"/>
    <property type="match status" value="1"/>
</dbReference>
<feature type="domain" description="Outer membrane protein beta-barrel" evidence="2">
    <location>
        <begin position="32"/>
        <end position="185"/>
    </location>
</feature>
<evidence type="ECO:0000259" key="2">
    <source>
        <dbReference type="Pfam" id="PF13505"/>
    </source>
</evidence>
<evidence type="ECO:0000313" key="3">
    <source>
        <dbReference type="EMBL" id="QKW94357.1"/>
    </source>
</evidence>
<accession>A0A7U3MW47</accession>
<name>A0A7U3MW47_9BACT</name>
<dbReference type="InterPro" id="IPR027385">
    <property type="entry name" value="Beta-barrel_OMP"/>
</dbReference>
<dbReference type="InterPro" id="IPR011250">
    <property type="entry name" value="OMP/PagP_B-barrel"/>
</dbReference>
<reference evidence="3" key="1">
    <citation type="submission" date="2020-05" db="EMBL/GenBank/DDBJ databases">
        <title>Structure and Biosynthesis of Myxolipoxazoles and Myxopyrimidinols: Unique Myxobacterial Fatty Acids Featuring Isoxazole and 4-Pyrimidinol Heterocycles.</title>
        <authorList>
            <person name="Popoff A."/>
            <person name="Hug J.J."/>
            <person name="Walesch S."/>
            <person name="Garcia R."/>
            <person name="Mueller R."/>
        </authorList>
    </citation>
    <scope>NUCLEOTIDE SEQUENCE</scope>
    <source>
        <strain evidence="3">Pd e42</strain>
    </source>
</reference>
<organism evidence="3">
    <name type="scientific">Stigmatella erecta</name>
    <dbReference type="NCBI Taxonomy" id="83460"/>
    <lineage>
        <taxon>Bacteria</taxon>
        <taxon>Pseudomonadati</taxon>
        <taxon>Myxococcota</taxon>
        <taxon>Myxococcia</taxon>
        <taxon>Myxococcales</taxon>
        <taxon>Cystobacterineae</taxon>
        <taxon>Archangiaceae</taxon>
        <taxon>Stigmatella</taxon>
    </lineage>
</organism>
<dbReference type="Pfam" id="PF13505">
    <property type="entry name" value="OMP_b-brl"/>
    <property type="match status" value="1"/>
</dbReference>
<evidence type="ECO:0000256" key="1">
    <source>
        <dbReference type="ARBA" id="ARBA00022729"/>
    </source>
</evidence>
<keyword evidence="1" id="KW-0732">Signal</keyword>
<dbReference type="EMBL" id="MT513752">
    <property type="protein sequence ID" value="QKW94357.1"/>
    <property type="molecule type" value="Genomic_DNA"/>
</dbReference>
<protein>
    <recommendedName>
        <fullName evidence="2">Outer membrane protein beta-barrel domain-containing protein</fullName>
    </recommendedName>
</protein>
<proteinExistence type="predicted"/>
<sequence length="213" mass="22688">MHNGRLVRSLRHIQTTQEEDMFRTGIKVLGLMLVLGTAGTAAAQEGPQGRVKVFLKGGVGDYTGDVGESVKIGPTWGLTLNVQPLRFLGFEVGYEGGRNSIATDILDLALTRHGGSALVKLGLPVLEAIKPFVGVGIGISRISVGGDLLQRGDYVSDTVKELPLVAGIEFNTGSLTAGARATYRPFLDQNIREQVEDPSGGYFDFAITLGARF</sequence>
<dbReference type="AlphaFoldDB" id="A0A7U3MW47"/>